<dbReference type="EMBL" id="KV428059">
    <property type="protein sequence ID" value="KZT38680.1"/>
    <property type="molecule type" value="Genomic_DNA"/>
</dbReference>
<dbReference type="STRING" id="1314776.A0A166DM85"/>
<dbReference type="InterPro" id="IPR032675">
    <property type="entry name" value="LRR_dom_sf"/>
</dbReference>
<reference evidence="2 3" key="1">
    <citation type="journal article" date="2016" name="Mol. Biol. Evol.">
        <title>Comparative Genomics of Early-Diverging Mushroom-Forming Fungi Provides Insights into the Origins of Lignocellulose Decay Capabilities.</title>
        <authorList>
            <person name="Nagy L.G."/>
            <person name="Riley R."/>
            <person name="Tritt A."/>
            <person name="Adam C."/>
            <person name="Daum C."/>
            <person name="Floudas D."/>
            <person name="Sun H."/>
            <person name="Yadav J.S."/>
            <person name="Pangilinan J."/>
            <person name="Larsson K.H."/>
            <person name="Matsuura K."/>
            <person name="Barry K."/>
            <person name="Labutti K."/>
            <person name="Kuo R."/>
            <person name="Ohm R.A."/>
            <person name="Bhattacharya S.S."/>
            <person name="Shirouzu T."/>
            <person name="Yoshinaga Y."/>
            <person name="Martin F.M."/>
            <person name="Grigoriev I.V."/>
            <person name="Hibbett D.S."/>
        </authorList>
    </citation>
    <scope>NUCLEOTIDE SEQUENCE [LARGE SCALE GENOMIC DNA]</scope>
    <source>
        <strain evidence="2 3">HHB10207 ss-3</strain>
    </source>
</reference>
<keyword evidence="3" id="KW-1185">Reference proteome</keyword>
<gene>
    <name evidence="2" type="ORF">SISSUDRAFT_1004536</name>
</gene>
<evidence type="ECO:0000313" key="3">
    <source>
        <dbReference type="Proteomes" id="UP000076798"/>
    </source>
</evidence>
<dbReference type="AlphaFoldDB" id="A0A166DM85"/>
<evidence type="ECO:0000256" key="1">
    <source>
        <dbReference type="SAM" id="MobiDB-lite"/>
    </source>
</evidence>
<accession>A0A166DM85</accession>
<feature type="region of interest" description="Disordered" evidence="1">
    <location>
        <begin position="167"/>
        <end position="191"/>
    </location>
</feature>
<evidence type="ECO:0000313" key="2">
    <source>
        <dbReference type="EMBL" id="KZT38680.1"/>
    </source>
</evidence>
<dbReference type="Gene3D" id="3.80.10.10">
    <property type="entry name" value="Ribonuclease Inhibitor"/>
    <property type="match status" value="1"/>
</dbReference>
<organism evidence="2 3">
    <name type="scientific">Sistotremastrum suecicum HHB10207 ss-3</name>
    <dbReference type="NCBI Taxonomy" id="1314776"/>
    <lineage>
        <taxon>Eukaryota</taxon>
        <taxon>Fungi</taxon>
        <taxon>Dikarya</taxon>
        <taxon>Basidiomycota</taxon>
        <taxon>Agaricomycotina</taxon>
        <taxon>Agaricomycetes</taxon>
        <taxon>Sistotremastrales</taxon>
        <taxon>Sistotremastraceae</taxon>
        <taxon>Sistotremastrum</taxon>
    </lineage>
</organism>
<dbReference type="SUPFAM" id="SSF52047">
    <property type="entry name" value="RNI-like"/>
    <property type="match status" value="1"/>
</dbReference>
<protein>
    <submittedName>
        <fullName evidence="2">Uncharacterized protein</fullName>
    </submittedName>
</protein>
<dbReference type="OrthoDB" id="3515175at2759"/>
<proteinExistence type="predicted"/>
<name>A0A166DM85_9AGAM</name>
<sequence length="586" mass="66128">MHSSWLSILIAEKETKHDLDSILTAYWRIIERPATKEADNNDGISIVDVSEPLSPRYCFSTLGKDLWHGPYSEPVPGMVPLTAETYVRKYYAEAPTGYIAKSKGQYYEDRLADPVMEAYIQQLLPSFNNIPLVALGDLDEAWQGLYINRWHNRWTRKLKRMRLREIHPDVSSESESDSSNVAEDGSEVDLSSEITQGPSELSLLKIAMDSLLSKDGSCHAALAISHLQQPIPPSLRTAILISLKALPELSNSSLDLLITLLDDDDDIFGHKSLDLSSWNLTSAQVVAIVECLPELNILDLSHNPRVVRQTIISVLTAAPQLTRLLVIGCVDIKLEDIEAIERVHLHHRCEDIIHSEVFWRFACDQYFKHESPDAVQLSVISGHRGLSMRRFSPRLILQALTDMFALLTQRFLHSERSEDFYVSGDECKLLFAQSYRPPDVPFESRALASFPYEYSSHNQQISWVIVLIWAKQPDVTLKWGIIRRTKIPDSEDDAAELLSVDEFLSSPSFAGKAKVEPAALDKWHAVWAEAQSLWKAEYFNPSDLPEAMDMVHGMEQPSKPSQGTPWNELEPPESDTESSSHRSVSS</sequence>
<feature type="region of interest" description="Disordered" evidence="1">
    <location>
        <begin position="549"/>
        <end position="586"/>
    </location>
</feature>
<dbReference type="Proteomes" id="UP000076798">
    <property type="component" value="Unassembled WGS sequence"/>
</dbReference>